<evidence type="ECO:0000256" key="3">
    <source>
        <dbReference type="SAM" id="Phobius"/>
    </source>
</evidence>
<sequence length="580" mass="63306">MSVSSYSYHALFPWMYSIPFFLFSFFIIISILPPSPSFFFIVHCVRLSLFMSTQQPLSSSSSSASSTSTPASPRNLNVNVSFKHSANEAFYSEPSFEEKKRPSLLPSPTSETAMLDINPVPDTPAAAAVASAATTASASASAPQVSEAPVEPKEPLATASTPAGATIATTPAATAATVNTAPTAASAVVSVTPALAPVSPTAPILTPIQSTVALSISTTEDIIMDDGDSDSPSTDLAAKANDVAAAPASTPGPATKEQQNAQPTDVDERGIQRKQIEELMMLNAQLQTHLEDTLNEKQSVDDELNRTRGAYHDLNRHFMDIQQKLAKRESDYEVMSKNYLEHVRLIRPTDDDHSTIMDRLTQLKASIEHLIRKAQGGRSVNLQKDVAIEHLKSKGLLEGFPVPEDKLESYHLNLFMESVVMSTLVSHFFDKALCCVFDYNKGFKEIYDWMFSRNEKMAVRFRQQLCVMVTQDPDTKVRQEEQVNTTAAALSELLSSVYANTNELAKVRDLCNKAFELAIAMTGLESVISPVTIALGTAFDEDNMGTSLKSNPEGKVALIIFPAFRDKECAFDVRPKVWCN</sequence>
<dbReference type="Proteomes" id="UP000717515">
    <property type="component" value="Unassembled WGS sequence"/>
</dbReference>
<keyword evidence="1" id="KW-0175">Coiled coil</keyword>
<protein>
    <submittedName>
        <fullName evidence="4">Uncharacterized protein</fullName>
    </submittedName>
</protein>
<comment type="caution">
    <text evidence="4">The sequence shown here is derived from an EMBL/GenBank/DDBJ whole genome shotgun (WGS) entry which is preliminary data.</text>
</comment>
<evidence type="ECO:0000256" key="1">
    <source>
        <dbReference type="SAM" id="Coils"/>
    </source>
</evidence>
<reference evidence="4" key="1">
    <citation type="submission" date="2021-07" db="EMBL/GenBank/DDBJ databases">
        <title>Draft genome of Mortierella alpina, strain LL118, isolated from an aspen leaf litter sample.</title>
        <authorList>
            <person name="Yang S."/>
            <person name="Vinatzer B.A."/>
        </authorList>
    </citation>
    <scope>NUCLEOTIDE SEQUENCE</scope>
    <source>
        <strain evidence="4">LL118</strain>
    </source>
</reference>
<keyword evidence="3" id="KW-0812">Transmembrane</keyword>
<gene>
    <name evidence="4" type="ORF">KVV02_006207</name>
</gene>
<keyword evidence="3" id="KW-1133">Transmembrane helix</keyword>
<feature type="compositionally biased region" description="Low complexity" evidence="2">
    <location>
        <begin position="241"/>
        <end position="255"/>
    </location>
</feature>
<feature type="region of interest" description="Disordered" evidence="2">
    <location>
        <begin position="139"/>
        <end position="160"/>
    </location>
</feature>
<dbReference type="EMBL" id="JAIFTL010000034">
    <property type="protein sequence ID" value="KAG9325704.1"/>
    <property type="molecule type" value="Genomic_DNA"/>
</dbReference>
<proteinExistence type="predicted"/>
<organism evidence="4 5">
    <name type="scientific">Mortierella alpina</name>
    <name type="common">Oleaginous fungus</name>
    <name type="synonym">Mortierella renispora</name>
    <dbReference type="NCBI Taxonomy" id="64518"/>
    <lineage>
        <taxon>Eukaryota</taxon>
        <taxon>Fungi</taxon>
        <taxon>Fungi incertae sedis</taxon>
        <taxon>Mucoromycota</taxon>
        <taxon>Mortierellomycotina</taxon>
        <taxon>Mortierellomycetes</taxon>
        <taxon>Mortierellales</taxon>
        <taxon>Mortierellaceae</taxon>
        <taxon>Mortierella</taxon>
    </lineage>
</organism>
<feature type="region of interest" description="Disordered" evidence="2">
    <location>
        <begin position="241"/>
        <end position="268"/>
    </location>
</feature>
<feature type="transmembrane region" description="Helical" evidence="3">
    <location>
        <begin position="20"/>
        <end position="42"/>
    </location>
</feature>
<accession>A0A9P8D0E3</accession>
<evidence type="ECO:0000313" key="5">
    <source>
        <dbReference type="Proteomes" id="UP000717515"/>
    </source>
</evidence>
<evidence type="ECO:0000256" key="2">
    <source>
        <dbReference type="SAM" id="MobiDB-lite"/>
    </source>
</evidence>
<feature type="region of interest" description="Disordered" evidence="2">
    <location>
        <begin position="99"/>
        <end position="119"/>
    </location>
</feature>
<name>A0A9P8D0E3_MORAP</name>
<keyword evidence="3" id="KW-0472">Membrane</keyword>
<feature type="coiled-coil region" evidence="1">
    <location>
        <begin position="276"/>
        <end position="303"/>
    </location>
</feature>
<dbReference type="AlphaFoldDB" id="A0A9P8D0E3"/>
<feature type="compositionally biased region" description="Low complexity" evidence="2">
    <location>
        <begin position="139"/>
        <end position="149"/>
    </location>
</feature>
<evidence type="ECO:0000313" key="4">
    <source>
        <dbReference type="EMBL" id="KAG9325704.1"/>
    </source>
</evidence>